<organism evidence="1 2">
    <name type="scientific">Linum trigynum</name>
    <dbReference type="NCBI Taxonomy" id="586398"/>
    <lineage>
        <taxon>Eukaryota</taxon>
        <taxon>Viridiplantae</taxon>
        <taxon>Streptophyta</taxon>
        <taxon>Embryophyta</taxon>
        <taxon>Tracheophyta</taxon>
        <taxon>Spermatophyta</taxon>
        <taxon>Magnoliopsida</taxon>
        <taxon>eudicotyledons</taxon>
        <taxon>Gunneridae</taxon>
        <taxon>Pentapetalae</taxon>
        <taxon>rosids</taxon>
        <taxon>fabids</taxon>
        <taxon>Malpighiales</taxon>
        <taxon>Linaceae</taxon>
        <taxon>Linum</taxon>
    </lineage>
</organism>
<dbReference type="AlphaFoldDB" id="A0AAV2G742"/>
<dbReference type="PANTHER" id="PTHR45786:SF74">
    <property type="entry name" value="ATP-DEPENDENT DNA HELICASE"/>
    <property type="match status" value="1"/>
</dbReference>
<dbReference type="PANTHER" id="PTHR45786">
    <property type="entry name" value="DNA BINDING PROTEIN-LIKE"/>
    <property type="match status" value="1"/>
</dbReference>
<reference evidence="1 2" key="1">
    <citation type="submission" date="2024-04" db="EMBL/GenBank/DDBJ databases">
        <authorList>
            <person name="Fracassetti M."/>
        </authorList>
    </citation>
    <scope>NUCLEOTIDE SEQUENCE [LARGE SCALE GENOMIC DNA]</scope>
</reference>
<evidence type="ECO:0000313" key="2">
    <source>
        <dbReference type="Proteomes" id="UP001497516"/>
    </source>
</evidence>
<sequence>MGSLLPLEGMKAKFSQLYVFDTDDEVGDRLFNFSSTSLALRPQIVEGLIKLFDETNELVKSFRRVAREVQDPANHNLRLRITGCREEKNWQYDLPIGSDVAGLIPGDFNAEDDDRDIIINHRAEGLQ</sequence>
<dbReference type="EMBL" id="OZ034821">
    <property type="protein sequence ID" value="CAL1406484.1"/>
    <property type="molecule type" value="Genomic_DNA"/>
</dbReference>
<gene>
    <name evidence="1" type="ORF">LTRI10_LOCUS46205</name>
</gene>
<accession>A0AAV2G742</accession>
<keyword evidence="2" id="KW-1185">Reference proteome</keyword>
<evidence type="ECO:0000313" key="1">
    <source>
        <dbReference type="EMBL" id="CAL1406484.1"/>
    </source>
</evidence>
<protein>
    <submittedName>
        <fullName evidence="1">Uncharacterized protein</fullName>
    </submittedName>
</protein>
<dbReference type="Proteomes" id="UP001497516">
    <property type="component" value="Chromosome 8"/>
</dbReference>
<name>A0AAV2G742_9ROSI</name>
<proteinExistence type="predicted"/>